<keyword evidence="3" id="KW-1185">Reference proteome</keyword>
<comment type="caution">
    <text evidence="2">The sequence shown here is derived from an EMBL/GenBank/DDBJ whole genome shotgun (WGS) entry which is preliminary data.</text>
</comment>
<dbReference type="EMBL" id="JARKIF010000006">
    <property type="protein sequence ID" value="KAJ7637173.1"/>
    <property type="molecule type" value="Genomic_DNA"/>
</dbReference>
<reference evidence="2" key="1">
    <citation type="submission" date="2023-03" db="EMBL/GenBank/DDBJ databases">
        <title>Massive genome expansion in bonnet fungi (Mycena s.s.) driven by repeated elements and novel gene families across ecological guilds.</title>
        <authorList>
            <consortium name="Lawrence Berkeley National Laboratory"/>
            <person name="Harder C.B."/>
            <person name="Miyauchi S."/>
            <person name="Viragh M."/>
            <person name="Kuo A."/>
            <person name="Thoen E."/>
            <person name="Andreopoulos B."/>
            <person name="Lu D."/>
            <person name="Skrede I."/>
            <person name="Drula E."/>
            <person name="Henrissat B."/>
            <person name="Morin E."/>
            <person name="Kohler A."/>
            <person name="Barry K."/>
            <person name="LaButti K."/>
            <person name="Morin E."/>
            <person name="Salamov A."/>
            <person name="Lipzen A."/>
            <person name="Mereny Z."/>
            <person name="Hegedus B."/>
            <person name="Baldrian P."/>
            <person name="Stursova M."/>
            <person name="Weitz H."/>
            <person name="Taylor A."/>
            <person name="Grigoriev I.V."/>
            <person name="Nagy L.G."/>
            <person name="Martin F."/>
            <person name="Kauserud H."/>
        </authorList>
    </citation>
    <scope>NUCLEOTIDE SEQUENCE</scope>
    <source>
        <strain evidence="2">9284</strain>
    </source>
</reference>
<dbReference type="Proteomes" id="UP001221142">
    <property type="component" value="Unassembled WGS sequence"/>
</dbReference>
<sequence length="212" mass="23584">MPPLVGKNISILRGLDGQDNHIESLMALWEQLQLSAVEVAAQPECDLISFAQTAFFFGIITWGTHNDFIQPRVPSQTVTAAPQTNTMPWPASRPVPDPWSWEPEGSKTTDELLNKLEELKPGYDAYLKLQKRIESRPSEPQNVWKYGSNSDLESWFSEGQSSRQVQQAEPVAANSLPIFTPTLASVPIASTRLPPPTPTQRSPPGAWRNKSH</sequence>
<accession>A0AAD7C2P7</accession>
<evidence type="ECO:0000313" key="2">
    <source>
        <dbReference type="EMBL" id="KAJ7637173.1"/>
    </source>
</evidence>
<organism evidence="2 3">
    <name type="scientific">Roridomyces roridus</name>
    <dbReference type="NCBI Taxonomy" id="1738132"/>
    <lineage>
        <taxon>Eukaryota</taxon>
        <taxon>Fungi</taxon>
        <taxon>Dikarya</taxon>
        <taxon>Basidiomycota</taxon>
        <taxon>Agaricomycotina</taxon>
        <taxon>Agaricomycetes</taxon>
        <taxon>Agaricomycetidae</taxon>
        <taxon>Agaricales</taxon>
        <taxon>Marasmiineae</taxon>
        <taxon>Mycenaceae</taxon>
        <taxon>Roridomyces</taxon>
    </lineage>
</organism>
<gene>
    <name evidence="2" type="ORF">FB45DRAFT_457733</name>
</gene>
<evidence type="ECO:0000256" key="1">
    <source>
        <dbReference type="SAM" id="MobiDB-lite"/>
    </source>
</evidence>
<name>A0AAD7C2P7_9AGAR</name>
<proteinExistence type="predicted"/>
<evidence type="ECO:0000313" key="3">
    <source>
        <dbReference type="Proteomes" id="UP001221142"/>
    </source>
</evidence>
<dbReference type="AlphaFoldDB" id="A0AAD7C2P7"/>
<protein>
    <submittedName>
        <fullName evidence="2">Uncharacterized protein</fullName>
    </submittedName>
</protein>
<feature type="region of interest" description="Disordered" evidence="1">
    <location>
        <begin position="187"/>
        <end position="212"/>
    </location>
</feature>